<keyword evidence="3" id="KW-1185">Reference proteome</keyword>
<name>A0A067SRJ6_GALM3</name>
<evidence type="ECO:0000313" key="3">
    <source>
        <dbReference type="Proteomes" id="UP000027222"/>
    </source>
</evidence>
<evidence type="ECO:0000256" key="1">
    <source>
        <dbReference type="SAM" id="Phobius"/>
    </source>
</evidence>
<dbReference type="OrthoDB" id="9451547at2759"/>
<dbReference type="PANTHER" id="PTHR35043">
    <property type="entry name" value="TRANSCRIPTION FACTOR DOMAIN-CONTAINING PROTEIN"/>
    <property type="match status" value="1"/>
</dbReference>
<dbReference type="Proteomes" id="UP000027222">
    <property type="component" value="Unassembled WGS sequence"/>
</dbReference>
<evidence type="ECO:0000313" key="2">
    <source>
        <dbReference type="EMBL" id="KDR72667.1"/>
    </source>
</evidence>
<dbReference type="PANTHER" id="PTHR35043:SF7">
    <property type="entry name" value="TRANSCRIPTION FACTOR DOMAIN-CONTAINING PROTEIN"/>
    <property type="match status" value="1"/>
</dbReference>
<sequence>MPAIKAAGIDNSRTLYDIVHGCCVTLFACTWLSIHPNICAPSDSDWTSRRRRLKTMLCALIVPELVLVWALRQRTGAKKIAEKQKEKKWTRYHGFFISMGGFNLFCDGKRIPLSPKRLEQLEECGWIAWPGISEREIKDKSKGDFLSKGIAVSQTLWFVVQCIARFEQGLAVTELELVTMAFVVLNVALYWAWWDKPLDVRCPVDVKIKEGITLPQVEDLFYRDDTRSDPPNRLQLPSFRILKLSTEEGIQPTYPDQTFFLRKFMTFIHPKGPHGCLHRMIISLARPFSDMLSSTEIPRGADCVPTFYAPSGDSRSDYSDEYSIALGLGFAILFGLSHCVGIWVNLSFPTEIEQDIWRVTAIAITAAPLAFQLLGGLVLALGSPEPERPWSGVFMYGCLVIWYLILIAYIFSRFVLLVLPLIAMRALPGSAFDDISWAKFLPHI</sequence>
<feature type="transmembrane region" description="Helical" evidence="1">
    <location>
        <begin position="393"/>
        <end position="419"/>
    </location>
</feature>
<gene>
    <name evidence="2" type="ORF">GALMADRAFT_101820</name>
</gene>
<dbReference type="STRING" id="685588.A0A067SRJ6"/>
<reference evidence="3" key="1">
    <citation type="journal article" date="2014" name="Proc. Natl. Acad. Sci. U.S.A.">
        <title>Extensive sampling of basidiomycete genomes demonstrates inadequacy of the white-rot/brown-rot paradigm for wood decay fungi.</title>
        <authorList>
            <person name="Riley R."/>
            <person name="Salamov A.A."/>
            <person name="Brown D.W."/>
            <person name="Nagy L.G."/>
            <person name="Floudas D."/>
            <person name="Held B.W."/>
            <person name="Levasseur A."/>
            <person name="Lombard V."/>
            <person name="Morin E."/>
            <person name="Otillar R."/>
            <person name="Lindquist E.A."/>
            <person name="Sun H."/>
            <person name="LaButti K.M."/>
            <person name="Schmutz J."/>
            <person name="Jabbour D."/>
            <person name="Luo H."/>
            <person name="Baker S.E."/>
            <person name="Pisabarro A.G."/>
            <person name="Walton J.D."/>
            <person name="Blanchette R.A."/>
            <person name="Henrissat B."/>
            <person name="Martin F."/>
            <person name="Cullen D."/>
            <person name="Hibbett D.S."/>
            <person name="Grigoriev I.V."/>
        </authorList>
    </citation>
    <scope>NUCLEOTIDE SEQUENCE [LARGE SCALE GENOMIC DNA]</scope>
    <source>
        <strain evidence="3">CBS 339.88</strain>
    </source>
</reference>
<dbReference type="EMBL" id="KL142388">
    <property type="protein sequence ID" value="KDR72667.1"/>
    <property type="molecule type" value="Genomic_DNA"/>
</dbReference>
<feature type="transmembrane region" description="Helical" evidence="1">
    <location>
        <begin position="356"/>
        <end position="381"/>
    </location>
</feature>
<keyword evidence="1" id="KW-1133">Transmembrane helix</keyword>
<keyword evidence="1" id="KW-0472">Membrane</keyword>
<organism evidence="2 3">
    <name type="scientific">Galerina marginata (strain CBS 339.88)</name>
    <dbReference type="NCBI Taxonomy" id="685588"/>
    <lineage>
        <taxon>Eukaryota</taxon>
        <taxon>Fungi</taxon>
        <taxon>Dikarya</taxon>
        <taxon>Basidiomycota</taxon>
        <taxon>Agaricomycotina</taxon>
        <taxon>Agaricomycetes</taxon>
        <taxon>Agaricomycetidae</taxon>
        <taxon>Agaricales</taxon>
        <taxon>Agaricineae</taxon>
        <taxon>Strophariaceae</taxon>
        <taxon>Galerina</taxon>
    </lineage>
</organism>
<accession>A0A067SRJ6</accession>
<feature type="transmembrane region" description="Helical" evidence="1">
    <location>
        <begin position="322"/>
        <end position="344"/>
    </location>
</feature>
<proteinExistence type="predicted"/>
<feature type="transmembrane region" description="Helical" evidence="1">
    <location>
        <begin position="175"/>
        <end position="193"/>
    </location>
</feature>
<dbReference type="AlphaFoldDB" id="A0A067SRJ6"/>
<keyword evidence="1" id="KW-0812">Transmembrane</keyword>
<protein>
    <submittedName>
        <fullName evidence="2">Uncharacterized protein</fullName>
    </submittedName>
</protein>
<dbReference type="PROSITE" id="PS51257">
    <property type="entry name" value="PROKAR_LIPOPROTEIN"/>
    <property type="match status" value="1"/>
</dbReference>
<dbReference type="HOGENOM" id="CLU_022883_6_1_1"/>